<sequence length="260" mass="28586">MNKPEEGRFNLSLSEGEASTVMAALRRYLLYWEQHIAEDHGQAHSGAQLEAVRHDVGRLLYRLEDGRAPFRARVQHSPEAVLPDRPASESIGEAVGTPVGADSTAVDWQRLNLDGAFALAAEADDGRDNPGVLGLARDGDTSFVLVAVPGNREWAVTHLFFASGEERRHMSLTSMVSTLEPEVTAVGCAYEHSDRGPRYHYAVIRRPSADANVRARLDDGAWKTTTRGRDGWFVTISTGQGPDSALHLEELVQGSWHRLH</sequence>
<proteinExistence type="predicted"/>
<dbReference type="Proteomes" id="UP001499841">
    <property type="component" value="Unassembled WGS sequence"/>
</dbReference>
<organism evidence="1 2">
    <name type="scientific">Georgenia daeguensis</name>
    <dbReference type="NCBI Taxonomy" id="908355"/>
    <lineage>
        <taxon>Bacteria</taxon>
        <taxon>Bacillati</taxon>
        <taxon>Actinomycetota</taxon>
        <taxon>Actinomycetes</taxon>
        <taxon>Micrococcales</taxon>
        <taxon>Bogoriellaceae</taxon>
        <taxon>Georgenia</taxon>
    </lineage>
</organism>
<keyword evidence="2" id="KW-1185">Reference proteome</keyword>
<gene>
    <name evidence="1" type="ORF">GCM10022262_35160</name>
</gene>
<name>A0ABP8EYT6_9MICO</name>
<accession>A0ABP8EYT6</accession>
<evidence type="ECO:0000313" key="2">
    <source>
        <dbReference type="Proteomes" id="UP001499841"/>
    </source>
</evidence>
<dbReference type="RefSeq" id="WP_345044074.1">
    <property type="nucleotide sequence ID" value="NZ_BAABBA010000022.1"/>
</dbReference>
<evidence type="ECO:0000313" key="1">
    <source>
        <dbReference type="EMBL" id="GAA4289155.1"/>
    </source>
</evidence>
<reference evidence="2" key="1">
    <citation type="journal article" date="2019" name="Int. J. Syst. Evol. Microbiol.">
        <title>The Global Catalogue of Microorganisms (GCM) 10K type strain sequencing project: providing services to taxonomists for standard genome sequencing and annotation.</title>
        <authorList>
            <consortium name="The Broad Institute Genomics Platform"/>
            <consortium name="The Broad Institute Genome Sequencing Center for Infectious Disease"/>
            <person name="Wu L."/>
            <person name="Ma J."/>
        </authorList>
    </citation>
    <scope>NUCLEOTIDE SEQUENCE [LARGE SCALE GENOMIC DNA]</scope>
    <source>
        <strain evidence="2">JCM 17459</strain>
    </source>
</reference>
<dbReference type="EMBL" id="BAABBA010000022">
    <property type="protein sequence ID" value="GAA4289155.1"/>
    <property type="molecule type" value="Genomic_DNA"/>
</dbReference>
<evidence type="ECO:0008006" key="3">
    <source>
        <dbReference type="Google" id="ProtNLM"/>
    </source>
</evidence>
<protein>
    <recommendedName>
        <fullName evidence="3">ESX secretion-associated protein EspG</fullName>
    </recommendedName>
</protein>
<comment type="caution">
    <text evidence="1">The sequence shown here is derived from an EMBL/GenBank/DDBJ whole genome shotgun (WGS) entry which is preliminary data.</text>
</comment>